<protein>
    <submittedName>
        <fullName evidence="1">Uncharacterized protein</fullName>
    </submittedName>
</protein>
<keyword evidence="2" id="KW-1185">Reference proteome</keyword>
<dbReference type="EMBL" id="CP015614">
    <property type="protein sequence ID" value="ANF54286.1"/>
    <property type="molecule type" value="Genomic_DNA"/>
</dbReference>
<sequence length="86" mass="10183">MFGVLALQHEPLWRRCAKDGCYRFSHNRSEQARHVMQSFDKFLSRSILMLLLSKMKQAGPWLRWAVYARMGRGVIPVYECFFGQEN</sequence>
<evidence type="ECO:0000313" key="1">
    <source>
        <dbReference type="EMBL" id="ANF54286.1"/>
    </source>
</evidence>
<dbReference type="KEGG" id="bne:DA69_05760"/>
<name>A0A172Y560_9CAUL</name>
<dbReference type="AlphaFoldDB" id="A0A172Y560"/>
<dbReference type="Proteomes" id="UP000077603">
    <property type="component" value="Chromosome"/>
</dbReference>
<evidence type="ECO:0000313" key="2">
    <source>
        <dbReference type="Proteomes" id="UP000077603"/>
    </source>
</evidence>
<gene>
    <name evidence="1" type="ORF">DA69_05760</name>
</gene>
<accession>A0A172Y560</accession>
<proteinExistence type="predicted"/>
<reference evidence="1 2" key="1">
    <citation type="journal article" date="2014" name="Genome Announc.">
        <title>Genome Sequence of a Promising Hydrogen-Producing Facultative Anaerobic Bacterium, Brevundimonas naejangsanensis Strain B1.</title>
        <authorList>
            <person name="Su H."/>
            <person name="Zhang T."/>
            <person name="Bao M."/>
            <person name="Jiang Y."/>
            <person name="Wang Y."/>
            <person name="Tan T."/>
        </authorList>
    </citation>
    <scope>NUCLEOTIDE SEQUENCE [LARGE SCALE GENOMIC DNA]</scope>
    <source>
        <strain evidence="1 2">B1</strain>
    </source>
</reference>
<organism evidence="1 2">
    <name type="scientific">Brevundimonas naejangsanensis</name>
    <dbReference type="NCBI Taxonomy" id="588932"/>
    <lineage>
        <taxon>Bacteria</taxon>
        <taxon>Pseudomonadati</taxon>
        <taxon>Pseudomonadota</taxon>
        <taxon>Alphaproteobacteria</taxon>
        <taxon>Caulobacterales</taxon>
        <taxon>Caulobacteraceae</taxon>
        <taxon>Brevundimonas</taxon>
    </lineage>
</organism>